<sequence length="425" mass="48044">MTYSKCVADGSTVQQDTFEVPSITIKEVREVIPPHCFERSTFISSLYVLRDILAIVLIYRVTIYLDSTLVETMNTTLESFRLCLILRFVLWSIYGFAAGGFGTGLYLIGHECGHQAFSDSKLISDCVGLIVHTALGVPYFSWRASHAQHHAFGGHMTKDLLYHVPPTRSELGLPPLDPYKEDPTECKMTGTARQALFEAFSESPIAAALRVASLLRGVPLYSLRTSWSLRDFSVDTKHGQQRPRRIIWSDSAILVWLAVLALWAYIRGCWEVLTVYGIPYLWLNYQVVLATYLQHTDPLLPRYRGSAYTFSRGALATFDRPIFCNKESFISRIASDVVHGATENHVIHHFFSKIPHYHAWEATSEMRRFLRSRGIETLGAPVSLAEAIRVWKECMFVEDEGDVVFHKNAHGVAHLRLVLSNPSTT</sequence>
<keyword evidence="4" id="KW-1185">Reference proteome</keyword>
<comment type="caution">
    <text evidence="3">The sequence shown here is derived from an EMBL/GenBank/DDBJ whole genome shotgun (WGS) entry which is preliminary data.</text>
</comment>
<protein>
    <recommendedName>
        <fullName evidence="2">Fatty acid desaturase domain-containing protein</fullName>
    </recommendedName>
</protein>
<name>A0AAD5YX21_9AGAR</name>
<feature type="transmembrane region" description="Helical" evidence="1">
    <location>
        <begin position="47"/>
        <end position="65"/>
    </location>
</feature>
<evidence type="ECO:0000256" key="1">
    <source>
        <dbReference type="SAM" id="Phobius"/>
    </source>
</evidence>
<evidence type="ECO:0000313" key="4">
    <source>
        <dbReference type="Proteomes" id="UP001213000"/>
    </source>
</evidence>
<reference evidence="3" key="1">
    <citation type="submission" date="2022-07" db="EMBL/GenBank/DDBJ databases">
        <title>Genome Sequence of Leucocoprinus birnbaumii.</title>
        <authorList>
            <person name="Buettner E."/>
        </authorList>
    </citation>
    <scope>NUCLEOTIDE SEQUENCE</scope>
    <source>
        <strain evidence="3">VT141</strain>
    </source>
</reference>
<keyword evidence="1" id="KW-0472">Membrane</keyword>
<feature type="transmembrane region" description="Helical" evidence="1">
    <location>
        <begin position="246"/>
        <end position="266"/>
    </location>
</feature>
<feature type="domain" description="Fatty acid desaturase" evidence="2">
    <location>
        <begin position="91"/>
        <end position="374"/>
    </location>
</feature>
<dbReference type="InterPro" id="IPR012171">
    <property type="entry name" value="Fatty_acid_desaturase"/>
</dbReference>
<dbReference type="GO" id="GO:0016491">
    <property type="term" value="F:oxidoreductase activity"/>
    <property type="evidence" value="ECO:0007669"/>
    <property type="project" value="InterPro"/>
</dbReference>
<dbReference type="AlphaFoldDB" id="A0AAD5YX21"/>
<accession>A0AAD5YX21</accession>
<dbReference type="GO" id="GO:0006629">
    <property type="term" value="P:lipid metabolic process"/>
    <property type="evidence" value="ECO:0007669"/>
    <property type="project" value="InterPro"/>
</dbReference>
<keyword evidence="1" id="KW-0812">Transmembrane</keyword>
<gene>
    <name evidence="3" type="ORF">NP233_g32</name>
</gene>
<dbReference type="InterPro" id="IPR005804">
    <property type="entry name" value="FA_desaturase_dom"/>
</dbReference>
<evidence type="ECO:0000313" key="3">
    <source>
        <dbReference type="EMBL" id="KAJ3577022.1"/>
    </source>
</evidence>
<dbReference type="PANTHER" id="PTHR32100">
    <property type="entry name" value="OMEGA-6 FATTY ACID DESATURASE, CHLOROPLASTIC"/>
    <property type="match status" value="1"/>
</dbReference>
<feature type="transmembrane region" description="Helical" evidence="1">
    <location>
        <begin position="85"/>
        <end position="108"/>
    </location>
</feature>
<dbReference type="Pfam" id="PF00487">
    <property type="entry name" value="FA_desaturase"/>
    <property type="match status" value="1"/>
</dbReference>
<keyword evidence="1" id="KW-1133">Transmembrane helix</keyword>
<dbReference type="EMBL" id="JANIEX010000001">
    <property type="protein sequence ID" value="KAJ3577022.1"/>
    <property type="molecule type" value="Genomic_DNA"/>
</dbReference>
<evidence type="ECO:0000259" key="2">
    <source>
        <dbReference type="Pfam" id="PF00487"/>
    </source>
</evidence>
<dbReference type="Proteomes" id="UP001213000">
    <property type="component" value="Unassembled WGS sequence"/>
</dbReference>
<proteinExistence type="predicted"/>
<organism evidence="3 4">
    <name type="scientific">Leucocoprinus birnbaumii</name>
    <dbReference type="NCBI Taxonomy" id="56174"/>
    <lineage>
        <taxon>Eukaryota</taxon>
        <taxon>Fungi</taxon>
        <taxon>Dikarya</taxon>
        <taxon>Basidiomycota</taxon>
        <taxon>Agaricomycotina</taxon>
        <taxon>Agaricomycetes</taxon>
        <taxon>Agaricomycetidae</taxon>
        <taxon>Agaricales</taxon>
        <taxon>Agaricineae</taxon>
        <taxon>Agaricaceae</taxon>
        <taxon>Leucocoprinus</taxon>
    </lineage>
</organism>